<dbReference type="EMBL" id="JAHDVG010000484">
    <property type="protein sequence ID" value="KAH1169738.1"/>
    <property type="molecule type" value="Genomic_DNA"/>
</dbReference>
<feature type="compositionally biased region" description="Acidic residues" evidence="15">
    <location>
        <begin position="45"/>
        <end position="68"/>
    </location>
</feature>
<comment type="subunit">
    <text evidence="14">Monomer. Interacts with integrins; the interaction promotes cell adhesion.</text>
</comment>
<feature type="compositionally biased region" description="Polar residues" evidence="15">
    <location>
        <begin position="574"/>
        <end position="585"/>
    </location>
</feature>
<keyword evidence="3" id="KW-0964">Secreted</keyword>
<evidence type="ECO:0000256" key="4">
    <source>
        <dbReference type="ARBA" id="ARBA00022553"/>
    </source>
</evidence>
<evidence type="ECO:0000256" key="1">
    <source>
        <dbReference type="ARBA" id="ARBA00004613"/>
    </source>
</evidence>
<comment type="function">
    <text evidence="13">Binds tightly to hydroxyapatite. Appears to form an integral part of the mineralized matrix. Probably important to cell-matrix interaction. Promotes adhesion and migration of various cells via the alpha-V/beta-3 integrin receptor (ITGAV:ITGB3).</text>
</comment>
<evidence type="ECO:0000256" key="7">
    <source>
        <dbReference type="ARBA" id="ARBA00022889"/>
    </source>
</evidence>
<dbReference type="InterPro" id="IPR008412">
    <property type="entry name" value="IBSP"/>
</dbReference>
<gene>
    <name evidence="16" type="ORF">KIL84_000723</name>
</gene>
<name>A0A9D4AT11_9SAUR</name>
<feature type="compositionally biased region" description="Polar residues" evidence="15">
    <location>
        <begin position="839"/>
        <end position="861"/>
    </location>
</feature>
<feature type="compositionally biased region" description="Basic and acidic residues" evidence="15">
    <location>
        <begin position="160"/>
        <end position="170"/>
    </location>
</feature>
<evidence type="ECO:0000256" key="3">
    <source>
        <dbReference type="ARBA" id="ARBA00022525"/>
    </source>
</evidence>
<accession>A0A9D4AT11</accession>
<feature type="compositionally biased region" description="Basic and acidic residues" evidence="15">
    <location>
        <begin position="611"/>
        <end position="627"/>
    </location>
</feature>
<feature type="region of interest" description="Disordered" evidence="15">
    <location>
        <begin position="653"/>
        <end position="689"/>
    </location>
</feature>
<evidence type="ECO:0000256" key="6">
    <source>
        <dbReference type="ARBA" id="ARBA00022641"/>
    </source>
</evidence>
<proteinExistence type="predicted"/>
<dbReference type="GO" id="GO:0030198">
    <property type="term" value="P:extracellular matrix organization"/>
    <property type="evidence" value="ECO:0007669"/>
    <property type="project" value="TreeGrafter"/>
</dbReference>
<evidence type="ECO:0000256" key="11">
    <source>
        <dbReference type="ARBA" id="ARBA00033169"/>
    </source>
</evidence>
<evidence type="ECO:0000256" key="13">
    <source>
        <dbReference type="ARBA" id="ARBA00045301"/>
    </source>
</evidence>
<evidence type="ECO:0000256" key="2">
    <source>
        <dbReference type="ARBA" id="ARBA00018075"/>
    </source>
</evidence>
<evidence type="ECO:0000256" key="9">
    <source>
        <dbReference type="ARBA" id="ARBA00023180"/>
    </source>
</evidence>
<feature type="region of interest" description="Disordered" evidence="15">
    <location>
        <begin position="359"/>
        <end position="482"/>
    </location>
</feature>
<feature type="compositionally biased region" description="Basic and acidic residues" evidence="15">
    <location>
        <begin position="402"/>
        <end position="418"/>
    </location>
</feature>
<keyword evidence="4" id="KW-0597">Phosphoprotein</keyword>
<keyword evidence="17" id="KW-1185">Reference proteome</keyword>
<keyword evidence="5" id="KW-0091">Biomineralization</keyword>
<evidence type="ECO:0000313" key="16">
    <source>
        <dbReference type="EMBL" id="KAH1169738.1"/>
    </source>
</evidence>
<feature type="compositionally biased region" description="Low complexity" evidence="15">
    <location>
        <begin position="79"/>
        <end position="88"/>
    </location>
</feature>
<feature type="compositionally biased region" description="Basic and acidic residues" evidence="15">
    <location>
        <begin position="586"/>
        <end position="601"/>
    </location>
</feature>
<feature type="compositionally biased region" description="Acidic residues" evidence="15">
    <location>
        <begin position="96"/>
        <end position="105"/>
    </location>
</feature>
<keyword evidence="7" id="KW-0130">Cell adhesion</keyword>
<feature type="region of interest" description="Disordered" evidence="15">
    <location>
        <begin position="1"/>
        <end position="170"/>
    </location>
</feature>
<organism evidence="16 17">
    <name type="scientific">Mauremys mutica</name>
    <name type="common">yellowpond turtle</name>
    <dbReference type="NCBI Taxonomy" id="74926"/>
    <lineage>
        <taxon>Eukaryota</taxon>
        <taxon>Metazoa</taxon>
        <taxon>Chordata</taxon>
        <taxon>Craniata</taxon>
        <taxon>Vertebrata</taxon>
        <taxon>Euteleostomi</taxon>
        <taxon>Archelosauria</taxon>
        <taxon>Testudinata</taxon>
        <taxon>Testudines</taxon>
        <taxon>Cryptodira</taxon>
        <taxon>Durocryptodira</taxon>
        <taxon>Testudinoidea</taxon>
        <taxon>Geoemydidae</taxon>
        <taxon>Geoemydinae</taxon>
        <taxon>Mauremys</taxon>
    </lineage>
</organism>
<keyword evidence="8" id="KW-0730">Sialic acid</keyword>
<dbReference type="GO" id="GO:0007155">
    <property type="term" value="P:cell adhesion"/>
    <property type="evidence" value="ECO:0007669"/>
    <property type="project" value="UniProtKB-KW"/>
</dbReference>
<sequence length="861" mass="94444">MFPKAPIGLDQEQDCQGPENAETGESPNKVGGGKAPGKGGKSEGSEGEEDSDENEEEENEEEEEETEKVDENGNGGNGTSTNGTDTENGNGGKGEAEEEEEENESEATTIVITTLADDTTPTEDQGVYDTTTPGDLWGSENGETTSTGYENGYESQTDYNDGRENGYPRGDSYRTYEDEYGYYKGHGVACAEPAFQSHSGKAKENCSKHHKILVRGHNLKHGYYIFKYVYASSIRKNQTQIKKEEENNKSNVSIHRFNNGDKLTKLTEEDSRVQERGEDQKYIGENGIARTSENRSISDNRQKFIGVNGNTSSWDTHHHLEVIIHKDGTEITTGNIIADIEGSGDLDFLDHIFVNAHHARGSGQQDTRGTGHTEVLGKDKDKDGAGLTSKNEPDSTGSNVTGEKDEAKVSDSARDSSKKNKGMSQDPESPGYSDQDGTKDREPGNEGSGYTGFLDKEEEDVATSNSSTDIPEKMADARVDAEGTEDYTYLPVTDKDKTIKGKSSSHVEGPGFTKEHKKGEVNILSGRACSCAEEPDVTEAHIKEEGEGNISGRASSQRERLGSTKKHKKDKGGNNISSRKVSSHIQEPDVTKSLKKDKGERSIINVSVSSHVERPGFTETHNKDGSDVNKSNGNAYESKLGISYTEAPEKGRTITGIRFRDGKNDLTERGTSYSKAPGNGANVKTSARVPTTKTENISHKYIRGKDDTRLRASQDHSEHLNKIKKTDEIHTFYVLGNDGNVIKTNEKSKKNNTGTDRQYTAKACQGSDRRLRRKGICHDKKDQSAKSFHGNNDDRSQSSDSQNSSRSDSHQSYEDYQNDQPGSYQSAQGIQDEEYGLSAENNQSDSHSQMAEQETGYSHEH</sequence>
<feature type="compositionally biased region" description="Basic and acidic residues" evidence="15">
    <location>
        <begin position="470"/>
        <end position="481"/>
    </location>
</feature>
<comment type="subcellular location">
    <subcellularLocation>
        <location evidence="1">Secreted</location>
    </subcellularLocation>
</comment>
<protein>
    <recommendedName>
        <fullName evidence="2">Integrin-binding sialoprotein</fullName>
    </recommendedName>
    <alternativeName>
        <fullName evidence="12">Bone sialoprotein 2</fullName>
    </alternativeName>
    <alternativeName>
        <fullName evidence="11">Bone sialoprotein II</fullName>
    </alternativeName>
    <alternativeName>
        <fullName evidence="10">Cell-binding sialoprotein</fullName>
    </alternativeName>
</protein>
<feature type="compositionally biased region" description="Gly residues" evidence="15">
    <location>
        <begin position="30"/>
        <end position="39"/>
    </location>
</feature>
<feature type="compositionally biased region" description="Polar residues" evidence="15">
    <location>
        <begin position="107"/>
        <end position="133"/>
    </location>
</feature>
<dbReference type="PANTHER" id="PTHR10345">
    <property type="entry name" value="BONE SIALOPROTEIN 2"/>
    <property type="match status" value="1"/>
</dbReference>
<feature type="compositionally biased region" description="Polar residues" evidence="15">
    <location>
        <begin position="814"/>
        <end position="829"/>
    </location>
</feature>
<feature type="compositionally biased region" description="Polar residues" evidence="15">
    <location>
        <begin position="141"/>
        <end position="159"/>
    </location>
</feature>
<dbReference type="GO" id="GO:0005576">
    <property type="term" value="C:extracellular region"/>
    <property type="evidence" value="ECO:0007669"/>
    <property type="project" value="UniProtKB-SubCell"/>
</dbReference>
<evidence type="ECO:0000256" key="14">
    <source>
        <dbReference type="ARBA" id="ARBA00046591"/>
    </source>
</evidence>
<evidence type="ECO:0000256" key="12">
    <source>
        <dbReference type="ARBA" id="ARBA00044555"/>
    </source>
</evidence>
<evidence type="ECO:0000313" key="17">
    <source>
        <dbReference type="Proteomes" id="UP000827986"/>
    </source>
</evidence>
<feature type="compositionally biased region" description="Polar residues" evidence="15">
    <location>
        <begin position="388"/>
        <end position="401"/>
    </location>
</feature>
<feature type="compositionally biased region" description="Basic and acidic residues" evidence="15">
    <location>
        <begin position="653"/>
        <end position="668"/>
    </location>
</feature>
<evidence type="ECO:0000256" key="5">
    <source>
        <dbReference type="ARBA" id="ARBA00022591"/>
    </source>
</evidence>
<evidence type="ECO:0000256" key="8">
    <source>
        <dbReference type="ARBA" id="ARBA00022981"/>
    </source>
</evidence>
<dbReference type="Proteomes" id="UP000827986">
    <property type="component" value="Unassembled WGS sequence"/>
</dbReference>
<comment type="caution">
    <text evidence="16">The sequence shown here is derived from an EMBL/GenBank/DDBJ whole genome shotgun (WGS) entry which is preliminary data.</text>
</comment>
<feature type="compositionally biased region" description="Basic and acidic residues" evidence="15">
    <location>
        <begin position="369"/>
        <end position="384"/>
    </location>
</feature>
<feature type="region of interest" description="Disordered" evidence="15">
    <location>
        <begin position="496"/>
        <end position="519"/>
    </location>
</feature>
<feature type="region of interest" description="Disordered" evidence="15">
    <location>
        <begin position="744"/>
        <end position="861"/>
    </location>
</feature>
<dbReference type="GO" id="GO:0030282">
    <property type="term" value="P:bone mineralization"/>
    <property type="evidence" value="ECO:0007669"/>
    <property type="project" value="TreeGrafter"/>
</dbReference>
<dbReference type="AlphaFoldDB" id="A0A9D4AT11"/>
<feature type="region of interest" description="Disordered" evidence="15">
    <location>
        <begin position="540"/>
        <end position="634"/>
    </location>
</feature>
<evidence type="ECO:0000256" key="10">
    <source>
        <dbReference type="ARBA" id="ARBA00032072"/>
    </source>
</evidence>
<dbReference type="Pfam" id="PF05432">
    <property type="entry name" value="BSP_II"/>
    <property type="match status" value="1"/>
</dbReference>
<keyword evidence="6" id="KW-0765">Sulfation</keyword>
<dbReference type="PANTHER" id="PTHR10345:SF0">
    <property type="entry name" value="BONE SIALOPROTEIN 2"/>
    <property type="match status" value="1"/>
</dbReference>
<reference evidence="16" key="1">
    <citation type="submission" date="2021-09" db="EMBL/GenBank/DDBJ databases">
        <title>The genome of Mauremys mutica provides insights into the evolution of semi-aquatic lifestyle.</title>
        <authorList>
            <person name="Gong S."/>
            <person name="Gao Y."/>
        </authorList>
    </citation>
    <scope>NUCLEOTIDE SEQUENCE</scope>
    <source>
        <strain evidence="16">MM-2020</strain>
        <tissue evidence="16">Muscle</tissue>
    </source>
</reference>
<evidence type="ECO:0000256" key="15">
    <source>
        <dbReference type="SAM" id="MobiDB-lite"/>
    </source>
</evidence>
<keyword evidence="9" id="KW-0325">Glycoprotein</keyword>